<comment type="caution">
    <text evidence="2">The sequence shown here is derived from an EMBL/GenBank/DDBJ whole genome shotgun (WGS) entry which is preliminary data.</text>
</comment>
<accession>A0A4Y3UGE1</accession>
<name>A0A4Y3UGE1_9MICO</name>
<dbReference type="EMBL" id="VFPS01000001">
    <property type="protein sequence ID" value="TQN00728.1"/>
    <property type="molecule type" value="Genomic_DNA"/>
</dbReference>
<feature type="region of interest" description="Disordered" evidence="1">
    <location>
        <begin position="18"/>
        <end position="42"/>
    </location>
</feature>
<dbReference type="AlphaFoldDB" id="A0A4Y3UGE1"/>
<reference evidence="2 3" key="1">
    <citation type="submission" date="2019-06" db="EMBL/GenBank/DDBJ databases">
        <title>Sequencing the genomes of 1000 actinobacteria strains.</title>
        <authorList>
            <person name="Klenk H.-P."/>
        </authorList>
    </citation>
    <scope>NUCLEOTIDE SEQUENCE [LARGE SCALE GENOMIC DNA]</scope>
    <source>
        <strain evidence="2 3">DSM 20427</strain>
    </source>
</reference>
<proteinExistence type="predicted"/>
<evidence type="ECO:0000313" key="3">
    <source>
        <dbReference type="Proteomes" id="UP000319804"/>
    </source>
</evidence>
<keyword evidence="3" id="KW-1185">Reference proteome</keyword>
<organism evidence="2 3">
    <name type="scientific">Microbacterium lacticum</name>
    <dbReference type="NCBI Taxonomy" id="33885"/>
    <lineage>
        <taxon>Bacteria</taxon>
        <taxon>Bacillati</taxon>
        <taxon>Actinomycetota</taxon>
        <taxon>Actinomycetes</taxon>
        <taxon>Micrococcales</taxon>
        <taxon>Microbacteriaceae</taxon>
        <taxon>Microbacterium</taxon>
    </lineage>
</organism>
<dbReference type="Proteomes" id="UP000319804">
    <property type="component" value="Unassembled WGS sequence"/>
</dbReference>
<evidence type="ECO:0000313" key="2">
    <source>
        <dbReference type="EMBL" id="TQN00728.1"/>
    </source>
</evidence>
<protein>
    <submittedName>
        <fullName evidence="2">Uncharacterized protein</fullName>
    </submittedName>
</protein>
<sequence>MTIACGLGYGRRGRMLQGKRIGSNGAGSQRQGGADIVKDAPEGVTRVTQCPDALETLAKAG</sequence>
<evidence type="ECO:0000256" key="1">
    <source>
        <dbReference type="SAM" id="MobiDB-lite"/>
    </source>
</evidence>
<gene>
    <name evidence="2" type="ORF">FHX68_0846</name>
</gene>